<organism evidence="2 3">
    <name type="scientific">Eubacterium cellulosolvens (strain ATCC 43171 / JCM 9499 / 6)</name>
    <name type="common">Cillobacterium cellulosolvens</name>
    <dbReference type="NCBI Taxonomy" id="633697"/>
    <lineage>
        <taxon>Bacteria</taxon>
        <taxon>Bacillati</taxon>
        <taxon>Bacillota</taxon>
        <taxon>Clostridia</taxon>
        <taxon>Eubacteriales</taxon>
        <taxon>Eubacteriaceae</taxon>
        <taxon>Eubacterium</taxon>
    </lineage>
</organism>
<reference evidence="2 3" key="1">
    <citation type="submission" date="2010-08" db="EMBL/GenBank/DDBJ databases">
        <authorList>
            <consortium name="US DOE Joint Genome Institute (JGI-PGF)"/>
            <person name="Lucas S."/>
            <person name="Copeland A."/>
            <person name="Lapidus A."/>
            <person name="Cheng J.-F."/>
            <person name="Bruce D."/>
            <person name="Goodwin L."/>
            <person name="Pitluck S."/>
            <person name="Land M.L."/>
            <person name="Hauser L."/>
            <person name="Chang Y.-J."/>
            <person name="Anderson I.J."/>
            <person name="Johnson E."/>
            <person name="Mulhopadhyay B."/>
            <person name="Kyrpides N."/>
            <person name="Woyke T.J."/>
        </authorList>
    </citation>
    <scope>NUCLEOTIDE SEQUENCE [LARGE SCALE GENOMIC DNA]</scope>
    <source>
        <strain evidence="2 3">6</strain>
    </source>
</reference>
<keyword evidence="3" id="KW-1185">Reference proteome</keyword>
<proteinExistence type="predicted"/>
<dbReference type="AlphaFoldDB" id="I5AV45"/>
<dbReference type="NCBIfam" id="NF033537">
    <property type="entry name" value="lasso_biosyn_B2"/>
    <property type="match status" value="1"/>
</dbReference>
<evidence type="ECO:0000313" key="3">
    <source>
        <dbReference type="Proteomes" id="UP000005753"/>
    </source>
</evidence>
<feature type="domain" description="Microcin J25-processing protein McjB C-terminal" evidence="1">
    <location>
        <begin position="45"/>
        <end position="132"/>
    </location>
</feature>
<dbReference type="HOGENOM" id="CLU_129168_2_1_9"/>
<dbReference type="InterPro" id="IPR053521">
    <property type="entry name" value="McjB-like"/>
</dbReference>
<dbReference type="STRING" id="633697.EubceDRAFT1_1893"/>
<dbReference type="OrthoDB" id="9812122at2"/>
<name>I5AV45_EUBC6</name>
<evidence type="ECO:0000259" key="1">
    <source>
        <dbReference type="Pfam" id="PF13471"/>
    </source>
</evidence>
<reference evidence="2 3" key="2">
    <citation type="submission" date="2012-02" db="EMBL/GenBank/DDBJ databases">
        <title>Improved High-Quality Draft sequence of Eubacterium cellulosolvens 6.</title>
        <authorList>
            <consortium name="US DOE Joint Genome Institute"/>
            <person name="Lucas S."/>
            <person name="Han J."/>
            <person name="Lapidus A."/>
            <person name="Cheng J.-F."/>
            <person name="Goodwin L."/>
            <person name="Pitluck S."/>
            <person name="Peters L."/>
            <person name="Mikhailova N."/>
            <person name="Gu W."/>
            <person name="Detter J.C."/>
            <person name="Han C."/>
            <person name="Tapia R."/>
            <person name="Land M."/>
            <person name="Hauser L."/>
            <person name="Kyrpides N."/>
            <person name="Ivanova N."/>
            <person name="Pagani I."/>
            <person name="Johnson E."/>
            <person name="Mukhopadhyay B."/>
            <person name="Anderson I."/>
            <person name="Woyke T."/>
        </authorList>
    </citation>
    <scope>NUCLEOTIDE SEQUENCE [LARGE SCALE GENOMIC DNA]</scope>
    <source>
        <strain evidence="2 3">6</strain>
    </source>
</reference>
<dbReference type="Pfam" id="PF13471">
    <property type="entry name" value="Transglut_core3"/>
    <property type="match status" value="1"/>
</dbReference>
<evidence type="ECO:0000313" key="2">
    <source>
        <dbReference type="EMBL" id="EIM57668.1"/>
    </source>
</evidence>
<protein>
    <recommendedName>
        <fullName evidence="1">Microcin J25-processing protein McjB C-terminal domain-containing protein</fullName>
    </recommendedName>
</protein>
<gene>
    <name evidence="2" type="ORF">EubceDRAFT1_1893</name>
</gene>
<accession>I5AV45</accession>
<dbReference type="eggNOG" id="ENOG5031GMM">
    <property type="taxonomic scope" value="Bacteria"/>
</dbReference>
<dbReference type="Proteomes" id="UP000005753">
    <property type="component" value="Chromosome"/>
</dbReference>
<dbReference type="EMBL" id="CM001487">
    <property type="protein sequence ID" value="EIM57668.1"/>
    <property type="molecule type" value="Genomic_DNA"/>
</dbReference>
<sequence>MRKVYRFFRYNRHKQIALRVYLYTAWYRLQIILGRSRALILAAGDRGEESPEEAAEEDYRKAYVIGTEITRICGHTLWKSLCLVQALTAVKLLRRAKVPATMYLGVGQDEKEGMIAHAWVRCGTLFVTGGSGENLAVVERIRVGDK</sequence>
<dbReference type="InterPro" id="IPR032708">
    <property type="entry name" value="McjB_C"/>
</dbReference>